<evidence type="ECO:0000256" key="1">
    <source>
        <dbReference type="ARBA" id="ARBA00022612"/>
    </source>
</evidence>
<dbReference type="Proteomes" id="UP000181901">
    <property type="component" value="Unassembled WGS sequence"/>
</dbReference>
<dbReference type="RefSeq" id="WP_071546423.1">
    <property type="nucleotide sequence ID" value="NZ_LKAQ01000004.1"/>
</dbReference>
<keyword evidence="2" id="KW-0472">Membrane</keyword>
<keyword evidence="4" id="KW-1185">Reference proteome</keyword>
<keyword evidence="2" id="KW-0812">Transmembrane</keyword>
<gene>
    <name evidence="3" type="ORF">BerOc1_02979</name>
</gene>
<dbReference type="PANTHER" id="PTHR37813:SF1">
    <property type="entry name" value="FELS-2 PROPHAGE PROTEIN"/>
    <property type="match status" value="1"/>
</dbReference>
<dbReference type="NCBIfam" id="TIGR01760">
    <property type="entry name" value="tape_meas_TP901"/>
    <property type="match status" value="2"/>
</dbReference>
<keyword evidence="1" id="KW-1188">Viral release from host cell</keyword>
<sequence length="578" mass="58756">MDIFNITAPMFLVDMISASLKIVVEQMKAAAGAAGALGSRALGLAKSLLPVAQAGRNVLGALTPYIATAADFEAAMSDVGAVSRATPIEMRALSGAARELGASTGWSAMQVAEGQKYLALAGFSVKENLAALPGVLNGLTAPSAEAARSMAALGVAATDATGDLRSPAAILDAIAQATENMGSAQKAAFAETVFGTESMGAALALFDQAGTGGIAEYGRQMTAAGTAAEAAARRNDNLIGDQKALGSAFESLQITIGSLFLPVMRLVAQAATWVVRGLNMIAASPVGQFLLSAVASMATAVVAITYLSGAVETGIAVWAAFNAMISANPIGLIVLAVVGLVAGLIALYNNCDKVREIMDAVWEWIKALASAVGDFFSILSGAGVLGVFAYYFTDIYNAVGALWDRLTSLFDMDLTEMGRKLILSLVDGIKAVAMAPYNAVKGVFGKMWSLFAHSDADEGPLANLTNSGMAVMNTLGSGIRAAAPNLHATTATALAGVAVAANLAVAPPAPSSIQGPAPVPAHAPAPDRATVHRSGNTITIQHLSMTLPGVRDADGFMAALQQLVTQHDGSGPESGGFA</sequence>
<name>A0A1J5MYF6_9BACT</name>
<dbReference type="PANTHER" id="PTHR37813">
    <property type="entry name" value="FELS-2 PROPHAGE PROTEIN"/>
    <property type="match status" value="1"/>
</dbReference>
<organism evidence="3 4">
    <name type="scientific">Pseudodesulfovibrio hydrargyri</name>
    <dbReference type="NCBI Taxonomy" id="2125990"/>
    <lineage>
        <taxon>Bacteria</taxon>
        <taxon>Pseudomonadati</taxon>
        <taxon>Thermodesulfobacteriota</taxon>
        <taxon>Desulfovibrionia</taxon>
        <taxon>Desulfovibrionales</taxon>
        <taxon>Desulfovibrionaceae</taxon>
    </lineage>
</organism>
<comment type="caution">
    <text evidence="3">The sequence shown here is derived from an EMBL/GenBank/DDBJ whole genome shotgun (WGS) entry which is preliminary data.</text>
</comment>
<accession>A0A1J5MYF6</accession>
<protein>
    <submittedName>
        <fullName evidence="3">Phage-related minor tail protein</fullName>
    </submittedName>
</protein>
<feature type="transmembrane region" description="Helical" evidence="2">
    <location>
        <begin position="252"/>
        <end position="275"/>
    </location>
</feature>
<proteinExistence type="predicted"/>
<feature type="transmembrane region" description="Helical" evidence="2">
    <location>
        <begin position="287"/>
        <end position="309"/>
    </location>
</feature>
<dbReference type="AlphaFoldDB" id="A0A1J5MYF6"/>
<reference evidence="3 4" key="1">
    <citation type="submission" date="2015-09" db="EMBL/GenBank/DDBJ databases">
        <title>Genome of Desulfovibrio dechloracetivorans BerOc1, a mercury methylating strain isolated from highly hydrocarbons and metals contaminated coastal sediments.</title>
        <authorList>
            <person name="Goni Urriza M."/>
            <person name="Gassie C."/>
            <person name="Bouchez O."/>
            <person name="Klopp C."/>
            <person name="Ranchou-Peyruse A."/>
            <person name="Remy G."/>
        </authorList>
    </citation>
    <scope>NUCLEOTIDE SEQUENCE [LARGE SCALE GENOMIC DNA]</scope>
    <source>
        <strain evidence="3 4">BerOc1</strain>
    </source>
</reference>
<keyword evidence="2" id="KW-1133">Transmembrane helix</keyword>
<evidence type="ECO:0000313" key="4">
    <source>
        <dbReference type="Proteomes" id="UP000181901"/>
    </source>
</evidence>
<evidence type="ECO:0000313" key="3">
    <source>
        <dbReference type="EMBL" id="OIQ51034.1"/>
    </source>
</evidence>
<dbReference type="EMBL" id="LKAQ01000004">
    <property type="protein sequence ID" value="OIQ51034.1"/>
    <property type="molecule type" value="Genomic_DNA"/>
</dbReference>
<evidence type="ECO:0000256" key="2">
    <source>
        <dbReference type="SAM" id="Phobius"/>
    </source>
</evidence>
<dbReference type="OrthoDB" id="8019720at2"/>
<feature type="transmembrane region" description="Helical" evidence="2">
    <location>
        <begin position="315"/>
        <end position="348"/>
    </location>
</feature>
<feature type="transmembrane region" description="Helical" evidence="2">
    <location>
        <begin position="368"/>
        <end position="392"/>
    </location>
</feature>
<dbReference type="InterPro" id="IPR010090">
    <property type="entry name" value="Phage_tape_meas"/>
</dbReference>